<dbReference type="GO" id="GO:0005102">
    <property type="term" value="F:signaling receptor binding"/>
    <property type="evidence" value="ECO:0007669"/>
    <property type="project" value="TreeGrafter"/>
</dbReference>
<protein>
    <recommendedName>
        <fullName evidence="5">Kringle domain-containing protein</fullName>
    </recommendedName>
</protein>
<dbReference type="InterPro" id="IPR013806">
    <property type="entry name" value="Kringle-like"/>
</dbReference>
<dbReference type="InterPro" id="IPR050759">
    <property type="entry name" value="Serine_protease_kringle"/>
</dbReference>
<proteinExistence type="predicted"/>
<dbReference type="PROSITE" id="PS00021">
    <property type="entry name" value="KRINGLE_1"/>
    <property type="match status" value="2"/>
</dbReference>
<dbReference type="PRINTS" id="PR00018">
    <property type="entry name" value="KRINGLE"/>
</dbReference>
<keyword evidence="1 3" id="KW-0420">Kringle</keyword>
<dbReference type="PANTHER" id="PTHR24261">
    <property type="entry name" value="PLASMINOGEN-RELATED"/>
    <property type="match status" value="1"/>
</dbReference>
<feature type="domain" description="Kringle" evidence="5">
    <location>
        <begin position="126"/>
        <end position="197"/>
    </location>
</feature>
<dbReference type="Pfam" id="PF00051">
    <property type="entry name" value="Kringle"/>
    <property type="match status" value="2"/>
</dbReference>
<feature type="transmembrane region" description="Helical" evidence="4">
    <location>
        <begin position="243"/>
        <end position="264"/>
    </location>
</feature>
<feature type="transmembrane region" description="Helical" evidence="4">
    <location>
        <begin position="21"/>
        <end position="40"/>
    </location>
</feature>
<sequence>IEASKCKDAQGCSEFIMHAMSLLRGIFTIILAIFVCYTHGQLECKITQLGKEYVGLKNVTISGKTCQAWSSQYPHKHTLSDNKVLRKSRNYCRNPDGEPGGPWCYTTNRNIRWEYCGIPSCPLTDDKCYEEGTFYLGKINVTETGYTCRRWDSEDSDVYQVFGQLENYCRSPDGAPFPWCLSTAPGKRWEKCRIPICGSKTTTTIPTTISVKSNQLFSNDSESPISAENYRKSIKKNTLTVEIITVVTLGCVLVLLIGIVYIILMLRQNRLQYLVQTVPSQKARHSVNNAYDIGFSDEQPIVNSHF</sequence>
<evidence type="ECO:0000313" key="6">
    <source>
        <dbReference type="EnsemblMetazoa" id="G30892.3:cds"/>
    </source>
</evidence>
<comment type="caution">
    <text evidence="3">Lacks conserved residue(s) required for the propagation of feature annotation.</text>
</comment>
<dbReference type="PANTHER" id="PTHR24261:SF7">
    <property type="entry name" value="KRINGLE DOMAIN-CONTAINING PROTEIN"/>
    <property type="match status" value="1"/>
</dbReference>
<evidence type="ECO:0000256" key="3">
    <source>
        <dbReference type="PROSITE-ProRule" id="PRU00121"/>
    </source>
</evidence>
<dbReference type="EnsemblMetazoa" id="G30892.3">
    <property type="protein sequence ID" value="G30892.3:cds"/>
    <property type="gene ID" value="G30892"/>
</dbReference>
<dbReference type="SUPFAM" id="SSF57440">
    <property type="entry name" value="Kringle-like"/>
    <property type="match status" value="2"/>
</dbReference>
<keyword evidence="7" id="KW-1185">Reference proteome</keyword>
<name>A0A8W8M768_MAGGI</name>
<organism evidence="6 7">
    <name type="scientific">Magallana gigas</name>
    <name type="common">Pacific oyster</name>
    <name type="synonym">Crassostrea gigas</name>
    <dbReference type="NCBI Taxonomy" id="29159"/>
    <lineage>
        <taxon>Eukaryota</taxon>
        <taxon>Metazoa</taxon>
        <taxon>Spiralia</taxon>
        <taxon>Lophotrochozoa</taxon>
        <taxon>Mollusca</taxon>
        <taxon>Bivalvia</taxon>
        <taxon>Autobranchia</taxon>
        <taxon>Pteriomorphia</taxon>
        <taxon>Ostreida</taxon>
        <taxon>Ostreoidea</taxon>
        <taxon>Ostreidae</taxon>
        <taxon>Magallana</taxon>
    </lineage>
</organism>
<dbReference type="InterPro" id="IPR038178">
    <property type="entry name" value="Kringle_sf"/>
</dbReference>
<dbReference type="SMART" id="SM00130">
    <property type="entry name" value="KR"/>
    <property type="match status" value="2"/>
</dbReference>
<accession>A0A8W8M768</accession>
<reference evidence="6" key="1">
    <citation type="submission" date="2022-08" db="UniProtKB">
        <authorList>
            <consortium name="EnsemblMetazoa"/>
        </authorList>
    </citation>
    <scope>IDENTIFICATION</scope>
    <source>
        <strain evidence="6">05x7-T-G4-1.051#20</strain>
    </source>
</reference>
<keyword evidence="2 3" id="KW-1015">Disulfide bond</keyword>
<dbReference type="InterPro" id="IPR000001">
    <property type="entry name" value="Kringle"/>
</dbReference>
<dbReference type="PROSITE" id="PS50070">
    <property type="entry name" value="KRINGLE_2"/>
    <property type="match status" value="2"/>
</dbReference>
<evidence type="ECO:0000256" key="1">
    <source>
        <dbReference type="ARBA" id="ARBA00022572"/>
    </source>
</evidence>
<feature type="disulfide bond" evidence="3">
    <location>
        <begin position="169"/>
        <end position="192"/>
    </location>
</feature>
<evidence type="ECO:0000256" key="2">
    <source>
        <dbReference type="ARBA" id="ARBA00023157"/>
    </source>
</evidence>
<evidence type="ECO:0000313" key="7">
    <source>
        <dbReference type="Proteomes" id="UP000005408"/>
    </source>
</evidence>
<dbReference type="CDD" id="cd00108">
    <property type="entry name" value="KR"/>
    <property type="match status" value="1"/>
</dbReference>
<dbReference type="AlphaFoldDB" id="A0A8W8M768"/>
<dbReference type="Proteomes" id="UP000005408">
    <property type="component" value="Unassembled WGS sequence"/>
</dbReference>
<dbReference type="InterPro" id="IPR018056">
    <property type="entry name" value="Kringle_CS"/>
</dbReference>
<keyword evidence="4" id="KW-0812">Transmembrane</keyword>
<keyword evidence="4" id="KW-1133">Transmembrane helix</keyword>
<dbReference type="GO" id="GO:0005615">
    <property type="term" value="C:extracellular space"/>
    <property type="evidence" value="ECO:0007669"/>
    <property type="project" value="TreeGrafter"/>
</dbReference>
<dbReference type="GO" id="GO:0004175">
    <property type="term" value="F:endopeptidase activity"/>
    <property type="evidence" value="ECO:0007669"/>
    <property type="project" value="TreeGrafter"/>
</dbReference>
<evidence type="ECO:0000256" key="4">
    <source>
        <dbReference type="SAM" id="Phobius"/>
    </source>
</evidence>
<evidence type="ECO:0000259" key="5">
    <source>
        <dbReference type="PROSITE" id="PS50070"/>
    </source>
</evidence>
<keyword evidence="4" id="KW-0472">Membrane</keyword>
<feature type="domain" description="Kringle" evidence="5">
    <location>
        <begin position="50"/>
        <end position="121"/>
    </location>
</feature>
<dbReference type="Gene3D" id="2.40.20.10">
    <property type="entry name" value="Plasminogen Kringle 4"/>
    <property type="match status" value="2"/>
</dbReference>